<name>A0A8X7PRX8_BRACI</name>
<dbReference type="Pfam" id="PF14111">
    <property type="entry name" value="DUF4283"/>
    <property type="match status" value="1"/>
</dbReference>
<protein>
    <recommendedName>
        <fullName evidence="6">DUF4283 domain-containing protein</fullName>
    </recommendedName>
</protein>
<dbReference type="InterPro" id="IPR025558">
    <property type="entry name" value="DUF4283"/>
</dbReference>
<feature type="compositionally biased region" description="Low complexity" evidence="1">
    <location>
        <begin position="667"/>
        <end position="683"/>
    </location>
</feature>
<reference evidence="4 5" key="1">
    <citation type="submission" date="2020-02" db="EMBL/GenBank/DDBJ databases">
        <authorList>
            <person name="Ma Q."/>
            <person name="Huang Y."/>
            <person name="Song X."/>
            <person name="Pei D."/>
        </authorList>
    </citation>
    <scope>NUCLEOTIDE SEQUENCE [LARGE SCALE GENOMIC DNA]</scope>
    <source>
        <strain evidence="4">Sxm20200214</strain>
        <tissue evidence="4">Leaf</tissue>
    </source>
</reference>
<dbReference type="Pfam" id="PF14392">
    <property type="entry name" value="zf-CCHC_4"/>
    <property type="match status" value="1"/>
</dbReference>
<proteinExistence type="predicted"/>
<feature type="compositionally biased region" description="Basic and acidic residues" evidence="1">
    <location>
        <begin position="267"/>
        <end position="303"/>
    </location>
</feature>
<evidence type="ECO:0000313" key="4">
    <source>
        <dbReference type="EMBL" id="KAG2256535.1"/>
    </source>
</evidence>
<feature type="domain" description="Zinc knuckle CX2CX4HX4C" evidence="3">
    <location>
        <begin position="162"/>
        <end position="207"/>
    </location>
</feature>
<dbReference type="AlphaFoldDB" id="A0A8X7PRX8"/>
<feature type="domain" description="DUF4283" evidence="2">
    <location>
        <begin position="55"/>
        <end position="109"/>
    </location>
</feature>
<comment type="caution">
    <text evidence="4">The sequence shown here is derived from an EMBL/GenBank/DDBJ whole genome shotgun (WGS) entry which is preliminary data.</text>
</comment>
<feature type="region of interest" description="Disordered" evidence="1">
    <location>
        <begin position="1"/>
        <end position="21"/>
    </location>
</feature>
<accession>A0A8X7PRX8</accession>
<organism evidence="4 5">
    <name type="scientific">Brassica carinata</name>
    <name type="common">Ethiopian mustard</name>
    <name type="synonym">Abyssinian cabbage</name>
    <dbReference type="NCBI Taxonomy" id="52824"/>
    <lineage>
        <taxon>Eukaryota</taxon>
        <taxon>Viridiplantae</taxon>
        <taxon>Streptophyta</taxon>
        <taxon>Embryophyta</taxon>
        <taxon>Tracheophyta</taxon>
        <taxon>Spermatophyta</taxon>
        <taxon>Magnoliopsida</taxon>
        <taxon>eudicotyledons</taxon>
        <taxon>Gunneridae</taxon>
        <taxon>Pentapetalae</taxon>
        <taxon>rosids</taxon>
        <taxon>malvids</taxon>
        <taxon>Brassicales</taxon>
        <taxon>Brassicaceae</taxon>
        <taxon>Brassiceae</taxon>
        <taxon>Brassica</taxon>
    </lineage>
</organism>
<dbReference type="InterPro" id="IPR040256">
    <property type="entry name" value="At4g02000-like"/>
</dbReference>
<dbReference type="InterPro" id="IPR025836">
    <property type="entry name" value="Zn_knuckle_CX2CX4HX4C"/>
</dbReference>
<evidence type="ECO:0000256" key="1">
    <source>
        <dbReference type="SAM" id="MobiDB-lite"/>
    </source>
</evidence>
<dbReference type="PANTHER" id="PTHR31286">
    <property type="entry name" value="GLYCINE-RICH CELL WALL STRUCTURAL PROTEIN 1.8-LIKE"/>
    <property type="match status" value="1"/>
</dbReference>
<feature type="compositionally biased region" description="Basic and acidic residues" evidence="1">
    <location>
        <begin position="236"/>
        <end position="246"/>
    </location>
</feature>
<dbReference type="EMBL" id="JAAMPC010000015">
    <property type="protein sequence ID" value="KAG2256535.1"/>
    <property type="molecule type" value="Genomic_DNA"/>
</dbReference>
<evidence type="ECO:0000259" key="3">
    <source>
        <dbReference type="Pfam" id="PF14392"/>
    </source>
</evidence>
<feature type="compositionally biased region" description="Basic and acidic residues" evidence="1">
    <location>
        <begin position="313"/>
        <end position="330"/>
    </location>
</feature>
<dbReference type="Proteomes" id="UP000886595">
    <property type="component" value="Unassembled WGS sequence"/>
</dbReference>
<sequence length="691" mass="78303">MANCKDSGPPQDHRRYGASSSQAMRRLAIEEDDIIKLPECDLKEAAERFKLTLIGRNWNVEGRVRGTNLGNGRFQFDFDKEEDLQAVLNKRPCHFNQWSFALERWEPFTKEDFPNSIPFWIGITGVPVHFLNNGTFSEIAKALGTKMALDSKRAKIQVSINVDNPIQFERMVGFPNGDIGRVTLAYDGLHRFCFNCKHISHDENSCHLLSEQEREDRRQQRLEYNINNELDLPRGQLERDTKDINLKRPRSPPQERSPRPHHSPLAWRDERRVEKRQQNTQHGHKEFSKSYRSEPKHLVEDKYPQSLGRNPHKHNDVWNRIERPQKDRDSGNVPRQSSDLYRRNRDGRSSRNYGAKPKLSWRPRPNQATTYPREARSSAAKARIDSEFSNSLVDSQRTISENVMGLEPGEIQNAEAEIERIRLKGKGIASETPTSKEKDFHAMSALNRLAPLSIREPIEHPPSAATRYVAPGPLITPTRVVISNDTTEMDVDMIHGPNLDLMVLTETDLENIEKSVKEFENLEMDDEMIANDDLLGDAPGFDAVQIDALTQLSPVHTEIQDPLHDIPVSSTPERRSADYASLPQRTNIDTVMSHDGTASKLPVTQTRKPAGVLKRNVPKSPDEKAARASRKLNAARGRTSLKVKKGNTSSKAAAHPSHKLPRIEVYPSALSKKPLSLSGSVVSQKPPSKRS</sequence>
<dbReference type="OrthoDB" id="1434627at2759"/>
<keyword evidence="5" id="KW-1185">Reference proteome</keyword>
<dbReference type="PANTHER" id="PTHR31286:SF132">
    <property type="entry name" value="DUF4283 DOMAIN-CONTAINING PROTEIN"/>
    <property type="match status" value="1"/>
</dbReference>
<gene>
    <name evidence="4" type="ORF">Bca52824_075829</name>
</gene>
<feature type="compositionally biased region" description="Basic and acidic residues" evidence="1">
    <location>
        <begin position="340"/>
        <end position="349"/>
    </location>
</feature>
<evidence type="ECO:0008006" key="6">
    <source>
        <dbReference type="Google" id="ProtNLM"/>
    </source>
</evidence>
<feature type="region of interest" description="Disordered" evidence="1">
    <location>
        <begin position="226"/>
        <end position="382"/>
    </location>
</feature>
<feature type="region of interest" description="Disordered" evidence="1">
    <location>
        <begin position="560"/>
        <end position="691"/>
    </location>
</feature>
<evidence type="ECO:0000313" key="5">
    <source>
        <dbReference type="Proteomes" id="UP000886595"/>
    </source>
</evidence>
<evidence type="ECO:0000259" key="2">
    <source>
        <dbReference type="Pfam" id="PF14111"/>
    </source>
</evidence>